<keyword evidence="3" id="KW-1185">Reference proteome</keyword>
<dbReference type="AlphaFoldDB" id="A0A9N7W0F3"/>
<organism evidence="2 3">
    <name type="scientific">Pleuronectes platessa</name>
    <name type="common">European plaice</name>
    <dbReference type="NCBI Taxonomy" id="8262"/>
    <lineage>
        <taxon>Eukaryota</taxon>
        <taxon>Metazoa</taxon>
        <taxon>Chordata</taxon>
        <taxon>Craniata</taxon>
        <taxon>Vertebrata</taxon>
        <taxon>Euteleostomi</taxon>
        <taxon>Actinopterygii</taxon>
        <taxon>Neopterygii</taxon>
        <taxon>Teleostei</taxon>
        <taxon>Neoteleostei</taxon>
        <taxon>Acanthomorphata</taxon>
        <taxon>Carangaria</taxon>
        <taxon>Pleuronectiformes</taxon>
        <taxon>Pleuronectoidei</taxon>
        <taxon>Pleuronectidae</taxon>
        <taxon>Pleuronectes</taxon>
    </lineage>
</organism>
<accession>A0A9N7W0F3</accession>
<dbReference type="EMBL" id="CADEAL010004393">
    <property type="protein sequence ID" value="CAB1458573.1"/>
    <property type="molecule type" value="Genomic_DNA"/>
</dbReference>
<feature type="region of interest" description="Disordered" evidence="1">
    <location>
        <begin position="104"/>
        <end position="131"/>
    </location>
</feature>
<feature type="compositionally biased region" description="Basic and acidic residues" evidence="1">
    <location>
        <begin position="114"/>
        <end position="131"/>
    </location>
</feature>
<sequence>MHVFQCSLVCISLVSKEQRQKVLSFNQRKLAAAQRQLDALAVTKSIRDDLCSRHFEKQEKKKFEQSDACLRVKTSMWSAEWEKWSPVIYHSHCDHMKTSNPSGAERCTLGHVQRGGEREEERERNHDDRPDDVHVQTFELVTRHKLSSSCVFTCKPLRAPTVQLGRRCPLSRGQEGERNSI</sequence>
<gene>
    <name evidence="2" type="ORF">PLEPLA_LOCUS46403</name>
</gene>
<protein>
    <submittedName>
        <fullName evidence="2">Uncharacterized protein</fullName>
    </submittedName>
</protein>
<name>A0A9N7W0F3_PLEPL</name>
<comment type="caution">
    <text evidence="2">The sequence shown here is derived from an EMBL/GenBank/DDBJ whole genome shotgun (WGS) entry which is preliminary data.</text>
</comment>
<evidence type="ECO:0000313" key="3">
    <source>
        <dbReference type="Proteomes" id="UP001153269"/>
    </source>
</evidence>
<evidence type="ECO:0000256" key="1">
    <source>
        <dbReference type="SAM" id="MobiDB-lite"/>
    </source>
</evidence>
<reference evidence="2" key="1">
    <citation type="submission" date="2020-03" db="EMBL/GenBank/DDBJ databases">
        <authorList>
            <person name="Weist P."/>
        </authorList>
    </citation>
    <scope>NUCLEOTIDE SEQUENCE</scope>
</reference>
<proteinExistence type="predicted"/>
<evidence type="ECO:0000313" key="2">
    <source>
        <dbReference type="EMBL" id="CAB1458573.1"/>
    </source>
</evidence>
<dbReference type="Proteomes" id="UP001153269">
    <property type="component" value="Unassembled WGS sequence"/>
</dbReference>